<accession>A0ABR3FCC4</accession>
<sequence length="186" mass="21254">MGVSDMYASENQANVDAAFRRGYSLYGYEDKKIKTSATHRAQVPHKQTYDAECQYTINQNVRFATFKHLRPLRDFVTHLERGIPVVHLTGHLVLLCKVLFALVYHWCNGRFNGESAELAWPELNIVGTFTSQMSWGHRHDVLIANYNDMNHKKLASIAYMLARDLVIAAAQLGDNMLLFQHLYLPG</sequence>
<gene>
    <name evidence="1" type="ORF">V5O48_009068</name>
</gene>
<dbReference type="Proteomes" id="UP001465976">
    <property type="component" value="Unassembled WGS sequence"/>
</dbReference>
<name>A0ABR3FCC4_9AGAR</name>
<dbReference type="EMBL" id="JBAHYK010000568">
    <property type="protein sequence ID" value="KAL0572899.1"/>
    <property type="molecule type" value="Genomic_DNA"/>
</dbReference>
<proteinExistence type="predicted"/>
<evidence type="ECO:0000313" key="2">
    <source>
        <dbReference type="Proteomes" id="UP001465976"/>
    </source>
</evidence>
<keyword evidence="2" id="KW-1185">Reference proteome</keyword>
<dbReference type="Pfam" id="PF18758">
    <property type="entry name" value="KDZ"/>
    <property type="match status" value="1"/>
</dbReference>
<comment type="caution">
    <text evidence="1">The sequence shown here is derived from an EMBL/GenBank/DDBJ whole genome shotgun (WGS) entry which is preliminary data.</text>
</comment>
<evidence type="ECO:0000313" key="1">
    <source>
        <dbReference type="EMBL" id="KAL0572899.1"/>
    </source>
</evidence>
<reference evidence="1 2" key="1">
    <citation type="submission" date="2024-02" db="EMBL/GenBank/DDBJ databases">
        <title>A draft genome for the cacao thread blight pathogen Marasmius crinis-equi.</title>
        <authorList>
            <person name="Cohen S.P."/>
            <person name="Baruah I.K."/>
            <person name="Amoako-Attah I."/>
            <person name="Bukari Y."/>
            <person name="Meinhardt L.W."/>
            <person name="Bailey B.A."/>
        </authorList>
    </citation>
    <scope>NUCLEOTIDE SEQUENCE [LARGE SCALE GENOMIC DNA]</scope>
    <source>
        <strain evidence="1 2">GH-76</strain>
    </source>
</reference>
<organism evidence="1 2">
    <name type="scientific">Marasmius crinis-equi</name>
    <dbReference type="NCBI Taxonomy" id="585013"/>
    <lineage>
        <taxon>Eukaryota</taxon>
        <taxon>Fungi</taxon>
        <taxon>Dikarya</taxon>
        <taxon>Basidiomycota</taxon>
        <taxon>Agaricomycotina</taxon>
        <taxon>Agaricomycetes</taxon>
        <taxon>Agaricomycetidae</taxon>
        <taxon>Agaricales</taxon>
        <taxon>Marasmiineae</taxon>
        <taxon>Marasmiaceae</taxon>
        <taxon>Marasmius</taxon>
    </lineage>
</organism>
<protein>
    <submittedName>
        <fullName evidence="1">Uncharacterized protein</fullName>
    </submittedName>
</protein>
<dbReference type="InterPro" id="IPR040521">
    <property type="entry name" value="KDZ"/>
</dbReference>